<feature type="domain" description="NodB homology" evidence="2">
    <location>
        <begin position="267"/>
        <end position="458"/>
    </location>
</feature>
<dbReference type="PANTHER" id="PTHR10587">
    <property type="entry name" value="GLYCOSYL TRANSFERASE-RELATED"/>
    <property type="match status" value="1"/>
</dbReference>
<evidence type="ECO:0000256" key="1">
    <source>
        <dbReference type="SAM" id="Phobius"/>
    </source>
</evidence>
<dbReference type="Gene3D" id="3.20.20.370">
    <property type="entry name" value="Glycoside hydrolase/deacetylase"/>
    <property type="match status" value="1"/>
</dbReference>
<dbReference type="InterPro" id="IPR011330">
    <property type="entry name" value="Glyco_hydro/deAcase_b/a-brl"/>
</dbReference>
<feature type="transmembrane region" description="Helical" evidence="1">
    <location>
        <begin position="21"/>
        <end position="40"/>
    </location>
</feature>
<keyword evidence="1" id="KW-0472">Membrane</keyword>
<evidence type="ECO:0000313" key="3">
    <source>
        <dbReference type="EMBL" id="RGD73368.1"/>
    </source>
</evidence>
<organism evidence="3 4">
    <name type="scientific">Anaerofustis stercorihominis</name>
    <dbReference type="NCBI Taxonomy" id="214853"/>
    <lineage>
        <taxon>Bacteria</taxon>
        <taxon>Bacillati</taxon>
        <taxon>Bacillota</taxon>
        <taxon>Clostridia</taxon>
        <taxon>Eubacteriales</taxon>
        <taxon>Eubacteriaceae</taxon>
        <taxon>Anaerofustis</taxon>
    </lineage>
</organism>
<dbReference type="PANTHER" id="PTHR10587:SF125">
    <property type="entry name" value="POLYSACCHARIDE DEACETYLASE YHEN-RELATED"/>
    <property type="match status" value="1"/>
</dbReference>
<dbReference type="Gene3D" id="2.60.40.10">
    <property type="entry name" value="Immunoglobulins"/>
    <property type="match status" value="1"/>
</dbReference>
<dbReference type="InterPro" id="IPR013783">
    <property type="entry name" value="Ig-like_fold"/>
</dbReference>
<dbReference type="Pfam" id="PF16403">
    <property type="entry name" value="Bact_surface_Ig-like"/>
    <property type="match status" value="1"/>
</dbReference>
<evidence type="ECO:0000259" key="2">
    <source>
        <dbReference type="PROSITE" id="PS51677"/>
    </source>
</evidence>
<dbReference type="AlphaFoldDB" id="A0A3E3DXD8"/>
<dbReference type="EMBL" id="QUSM01000006">
    <property type="protein sequence ID" value="RGD73368.1"/>
    <property type="molecule type" value="Genomic_DNA"/>
</dbReference>
<gene>
    <name evidence="3" type="ORF">DW687_10030</name>
</gene>
<accession>A0A3E3DXD8</accession>
<dbReference type="Pfam" id="PF01522">
    <property type="entry name" value="Polysacc_deac_1"/>
    <property type="match status" value="1"/>
</dbReference>
<dbReference type="Proteomes" id="UP000261212">
    <property type="component" value="Unassembled WGS sequence"/>
</dbReference>
<dbReference type="GO" id="GO:0005975">
    <property type="term" value="P:carbohydrate metabolic process"/>
    <property type="evidence" value="ECO:0007669"/>
    <property type="project" value="InterPro"/>
</dbReference>
<dbReference type="SUPFAM" id="SSF88713">
    <property type="entry name" value="Glycoside hydrolase/deacetylase"/>
    <property type="match status" value="1"/>
</dbReference>
<dbReference type="CDD" id="cd10944">
    <property type="entry name" value="CE4_SmPgdA_like"/>
    <property type="match status" value="1"/>
</dbReference>
<dbReference type="InterPro" id="IPR032179">
    <property type="entry name" value="Cry22Aa_Ig-like"/>
</dbReference>
<keyword evidence="1" id="KW-1133">Transmembrane helix</keyword>
<dbReference type="InterPro" id="IPR002509">
    <property type="entry name" value="NODB_dom"/>
</dbReference>
<reference evidence="3 4" key="1">
    <citation type="submission" date="2018-08" db="EMBL/GenBank/DDBJ databases">
        <title>A genome reference for cultivated species of the human gut microbiota.</title>
        <authorList>
            <person name="Zou Y."/>
            <person name="Xue W."/>
            <person name="Luo G."/>
        </authorList>
    </citation>
    <scope>NUCLEOTIDE SEQUENCE [LARGE SCALE GENOMIC DNA]</scope>
    <source>
        <strain evidence="3 4">AM25-6</strain>
    </source>
</reference>
<keyword evidence="1" id="KW-0812">Transmembrane</keyword>
<dbReference type="InterPro" id="IPR050248">
    <property type="entry name" value="Polysacc_deacetylase_ArnD"/>
</dbReference>
<dbReference type="GO" id="GO:0016810">
    <property type="term" value="F:hydrolase activity, acting on carbon-nitrogen (but not peptide) bonds"/>
    <property type="evidence" value="ECO:0007669"/>
    <property type="project" value="InterPro"/>
</dbReference>
<proteinExistence type="predicted"/>
<dbReference type="PROSITE" id="PS51677">
    <property type="entry name" value="NODB"/>
    <property type="match status" value="1"/>
</dbReference>
<sequence length="473" mass="53252">MKRIKDMNLEKLNQKKYIIAGIVLVSLFLVIKIILSPIIFASGSMDLEINSKLNAKDNIRITFFGSKDAVLIDDSKVDPNKIGTYTLIYKYRGKEYPIKVNVVDTVAPQFETVPLKIESGVKISPKSLVKNIKDATKTTVKFDKEYTFEDKGEYKVGVAVTDECGNETVKYTKIYVVKDETPPVISNIEPINVVEGGALNLKKGVSVKDDYDPAPKLIINENNVDIKKAGSYKVIYKVTDRSGNIDLKERTVNVVKKIGTTKESKKKIVYLTFDDGPSANTKEILDILDKYNVKATFFVTGNGKKYNNLIKVAHDKGHTIALHTYTHNYKKVYKSEKAYFEDLNKLENMIKGIIGYSPKYIRFPGGSSNTVSRAYKKGIMSKLTKEVVNRGYQYYDWNCDSTDASGNEVAVGTLVKNATMCKEKNINILFHDTDAKDTTVKSLPKIIKKYKKRGYIFKAIDEKSYAPHHGVNN</sequence>
<comment type="caution">
    <text evidence="3">The sequence shown here is derived from an EMBL/GenBank/DDBJ whole genome shotgun (WGS) entry which is preliminary data.</text>
</comment>
<name>A0A3E3DXD8_9FIRM</name>
<protein>
    <submittedName>
        <fullName evidence="3">DUF5011 domain-containing protein</fullName>
    </submittedName>
</protein>
<evidence type="ECO:0000313" key="4">
    <source>
        <dbReference type="Proteomes" id="UP000261212"/>
    </source>
</evidence>